<dbReference type="InterPro" id="IPR013766">
    <property type="entry name" value="Thioredoxin_domain"/>
</dbReference>
<proteinExistence type="inferred from homology"/>
<evidence type="ECO:0000313" key="13">
    <source>
        <dbReference type="Proteomes" id="UP001310594"/>
    </source>
</evidence>
<dbReference type="EMBL" id="JAVRQU010000004">
    <property type="protein sequence ID" value="KAK5703950.1"/>
    <property type="molecule type" value="Genomic_DNA"/>
</dbReference>
<dbReference type="PROSITE" id="PS51352">
    <property type="entry name" value="THIOREDOXIN_2"/>
    <property type="match status" value="2"/>
</dbReference>
<feature type="chain" id="PRO_5042946841" description="protein disulfide-isomerase" evidence="10">
    <location>
        <begin position="20"/>
        <end position="361"/>
    </location>
</feature>
<evidence type="ECO:0000256" key="2">
    <source>
        <dbReference type="ARBA" id="ARBA00006347"/>
    </source>
</evidence>
<feature type="signal peptide" evidence="10">
    <location>
        <begin position="1"/>
        <end position="19"/>
    </location>
</feature>
<evidence type="ECO:0000256" key="3">
    <source>
        <dbReference type="ARBA" id="ARBA00012723"/>
    </source>
</evidence>
<reference evidence="12" key="1">
    <citation type="submission" date="2023-08" db="EMBL/GenBank/DDBJ databases">
        <title>Black Yeasts Isolated from many extreme environments.</title>
        <authorList>
            <person name="Coleine C."/>
            <person name="Stajich J.E."/>
            <person name="Selbmann L."/>
        </authorList>
    </citation>
    <scope>NUCLEOTIDE SEQUENCE</scope>
    <source>
        <strain evidence="12">CCFEE 5810</strain>
    </source>
</reference>
<evidence type="ECO:0000256" key="6">
    <source>
        <dbReference type="ARBA" id="ARBA00023157"/>
    </source>
</evidence>
<comment type="caution">
    <text evidence="12">The sequence shown here is derived from an EMBL/GenBank/DDBJ whole genome shotgun (WGS) entry which is preliminary data.</text>
</comment>
<dbReference type="SUPFAM" id="SSF47933">
    <property type="entry name" value="ERP29 C domain-like"/>
    <property type="match status" value="1"/>
</dbReference>
<dbReference type="AlphaFoldDB" id="A0AAN7WDP8"/>
<keyword evidence="7" id="KW-0413">Isomerase</keyword>
<evidence type="ECO:0000256" key="8">
    <source>
        <dbReference type="ARBA" id="ARBA00023284"/>
    </source>
</evidence>
<evidence type="ECO:0000256" key="5">
    <source>
        <dbReference type="ARBA" id="ARBA00022737"/>
    </source>
</evidence>
<protein>
    <recommendedName>
        <fullName evidence="3">protein disulfide-isomerase</fullName>
        <ecNumber evidence="3">5.3.4.1</ecNumber>
    </recommendedName>
</protein>
<dbReference type="InterPro" id="IPR011679">
    <property type="entry name" value="ERp29_C"/>
</dbReference>
<dbReference type="Pfam" id="PF00085">
    <property type="entry name" value="Thioredoxin"/>
    <property type="match status" value="2"/>
</dbReference>
<gene>
    <name evidence="12" type="ORF">LTR97_002963</name>
</gene>
<dbReference type="EC" id="5.3.4.1" evidence="3"/>
<dbReference type="InterPro" id="IPR036249">
    <property type="entry name" value="Thioredoxin-like_sf"/>
</dbReference>
<feature type="domain" description="Thioredoxin" evidence="11">
    <location>
        <begin position="8"/>
        <end position="130"/>
    </location>
</feature>
<dbReference type="InterPro" id="IPR005788">
    <property type="entry name" value="PDI_thioredoxin-like_dom"/>
</dbReference>
<dbReference type="Proteomes" id="UP001310594">
    <property type="component" value="Unassembled WGS sequence"/>
</dbReference>
<sequence length="361" mass="38952">MARLSQVLTASLAVLGASASAVKDLIPSNFDDIVLNSGKPALVEFFAPWCGHCKTLAPIYEELATNFESLQDKVTIAKVDADAEKDLGRRFGVQGFPTLKWFDGKSDTPEDYKSGRDLESLTKFIQEKTGVKPKAKRAEKQAVEMLNDKTFKEQIGSDKDALVAFTAPWCGHCKTLAPTWEKVAQDFASESNVLIAKVDCEADNAKATAQDAGVKSYPTIFYYPKGSKEAVPYTGGRSEADLVSFMNEKAGTHRSVGGTLDALAGTIPSLDDMAKTLKSGGDAAYQKFAEAVGAVSDKYAEYYGKVAKKSSENAGYVEKELSRLQGLLANGGLAPAKIDDLTTRSNILRKFVGDETPKDEL</sequence>
<keyword evidence="5" id="KW-0677">Repeat</keyword>
<dbReference type="InterPro" id="IPR051063">
    <property type="entry name" value="PDI"/>
</dbReference>
<evidence type="ECO:0000256" key="9">
    <source>
        <dbReference type="RuleBase" id="RU004208"/>
    </source>
</evidence>
<dbReference type="GO" id="GO:0003756">
    <property type="term" value="F:protein disulfide isomerase activity"/>
    <property type="evidence" value="ECO:0007669"/>
    <property type="project" value="UniProtKB-EC"/>
</dbReference>
<keyword evidence="8" id="KW-0676">Redox-active center</keyword>
<accession>A0AAN7WDP8</accession>
<dbReference type="GO" id="GO:0006457">
    <property type="term" value="P:protein folding"/>
    <property type="evidence" value="ECO:0007669"/>
    <property type="project" value="TreeGrafter"/>
</dbReference>
<organism evidence="12 13">
    <name type="scientific">Elasticomyces elasticus</name>
    <dbReference type="NCBI Taxonomy" id="574655"/>
    <lineage>
        <taxon>Eukaryota</taxon>
        <taxon>Fungi</taxon>
        <taxon>Dikarya</taxon>
        <taxon>Ascomycota</taxon>
        <taxon>Pezizomycotina</taxon>
        <taxon>Dothideomycetes</taxon>
        <taxon>Dothideomycetidae</taxon>
        <taxon>Mycosphaerellales</taxon>
        <taxon>Teratosphaeriaceae</taxon>
        <taxon>Elasticomyces</taxon>
    </lineage>
</organism>
<evidence type="ECO:0000313" key="12">
    <source>
        <dbReference type="EMBL" id="KAK5703950.1"/>
    </source>
</evidence>
<dbReference type="PANTHER" id="PTHR45672:SF11">
    <property type="entry name" value="PROTEIN DISULFIDE-ISOMERASE C17H9.14C"/>
    <property type="match status" value="1"/>
</dbReference>
<dbReference type="GO" id="GO:0005783">
    <property type="term" value="C:endoplasmic reticulum"/>
    <property type="evidence" value="ECO:0007669"/>
    <property type="project" value="InterPro"/>
</dbReference>
<dbReference type="Gene3D" id="1.20.1150.12">
    <property type="entry name" value="Endoplasmic reticulum resident protein 29, C-terminal domain"/>
    <property type="match status" value="1"/>
</dbReference>
<keyword evidence="4 10" id="KW-0732">Signal</keyword>
<keyword evidence="6" id="KW-1015">Disulfide bond</keyword>
<feature type="domain" description="Thioredoxin" evidence="11">
    <location>
        <begin position="132"/>
        <end position="251"/>
    </location>
</feature>
<dbReference type="SUPFAM" id="SSF52833">
    <property type="entry name" value="Thioredoxin-like"/>
    <property type="match status" value="2"/>
</dbReference>
<dbReference type="CDD" id="cd02998">
    <property type="entry name" value="PDI_a_ERp38"/>
    <property type="match status" value="1"/>
</dbReference>
<evidence type="ECO:0000256" key="4">
    <source>
        <dbReference type="ARBA" id="ARBA00022729"/>
    </source>
</evidence>
<dbReference type="InterPro" id="IPR017937">
    <property type="entry name" value="Thioredoxin_CS"/>
</dbReference>
<dbReference type="PROSITE" id="PS00194">
    <property type="entry name" value="THIOREDOXIN_1"/>
    <property type="match status" value="2"/>
</dbReference>
<dbReference type="CDD" id="cd00238">
    <property type="entry name" value="ERp29c"/>
    <property type="match status" value="1"/>
</dbReference>
<dbReference type="FunFam" id="3.40.30.10:FF:000032">
    <property type="entry name" value="Protein disulfide-isomerase A6 homolog"/>
    <property type="match status" value="1"/>
</dbReference>
<evidence type="ECO:0000256" key="1">
    <source>
        <dbReference type="ARBA" id="ARBA00001182"/>
    </source>
</evidence>
<comment type="catalytic activity">
    <reaction evidence="1">
        <text>Catalyzes the rearrangement of -S-S- bonds in proteins.</text>
        <dbReference type="EC" id="5.3.4.1"/>
    </reaction>
</comment>
<evidence type="ECO:0000256" key="10">
    <source>
        <dbReference type="SAM" id="SignalP"/>
    </source>
</evidence>
<evidence type="ECO:0000256" key="7">
    <source>
        <dbReference type="ARBA" id="ARBA00023235"/>
    </source>
</evidence>
<dbReference type="InterPro" id="IPR036356">
    <property type="entry name" value="ERp29_C_sf"/>
</dbReference>
<dbReference type="PRINTS" id="PR00421">
    <property type="entry name" value="THIOREDOXIN"/>
</dbReference>
<dbReference type="NCBIfam" id="TIGR01126">
    <property type="entry name" value="pdi_dom"/>
    <property type="match status" value="2"/>
</dbReference>
<evidence type="ECO:0000259" key="11">
    <source>
        <dbReference type="PROSITE" id="PS51352"/>
    </source>
</evidence>
<dbReference type="PANTHER" id="PTHR45672">
    <property type="entry name" value="PROTEIN DISULFIDE-ISOMERASE C17H9.14C-RELATED"/>
    <property type="match status" value="1"/>
</dbReference>
<name>A0AAN7WDP8_9PEZI</name>
<dbReference type="Gene3D" id="3.40.30.10">
    <property type="entry name" value="Glutaredoxin"/>
    <property type="match status" value="2"/>
</dbReference>
<comment type="similarity">
    <text evidence="2 9">Belongs to the protein disulfide isomerase family.</text>
</comment>
<dbReference type="Pfam" id="PF07749">
    <property type="entry name" value="ERp29"/>
    <property type="match status" value="1"/>
</dbReference>